<evidence type="ECO:0000256" key="2">
    <source>
        <dbReference type="ARBA" id="ARBA00022676"/>
    </source>
</evidence>
<evidence type="ECO:0000256" key="6">
    <source>
        <dbReference type="SAM" id="Phobius"/>
    </source>
</evidence>
<name>A0A8T2TZQ8_CERRI</name>
<comment type="subcellular location">
    <subcellularLocation>
        <location evidence="1">Membrane</location>
        <topology evidence="1">Single-pass type II membrane protein</topology>
    </subcellularLocation>
</comment>
<evidence type="ECO:0000313" key="8">
    <source>
        <dbReference type="Proteomes" id="UP000825935"/>
    </source>
</evidence>
<dbReference type="InterPro" id="IPR003406">
    <property type="entry name" value="Glyco_trans_14"/>
</dbReference>
<dbReference type="EMBL" id="CM035414">
    <property type="protein sequence ID" value="KAH7428472.1"/>
    <property type="molecule type" value="Genomic_DNA"/>
</dbReference>
<dbReference type="AlphaFoldDB" id="A0A8T2TZQ8"/>
<proteinExistence type="predicted"/>
<evidence type="ECO:0000256" key="5">
    <source>
        <dbReference type="ARBA" id="ARBA00023180"/>
    </source>
</evidence>
<gene>
    <name evidence="7" type="ORF">KP509_09G003200</name>
</gene>
<keyword evidence="8" id="KW-1185">Reference proteome</keyword>
<evidence type="ECO:0000313" key="7">
    <source>
        <dbReference type="EMBL" id="KAH7428472.1"/>
    </source>
</evidence>
<accession>A0A8T2TZQ8</accession>
<comment type="caution">
    <text evidence="7">The sequence shown here is derived from an EMBL/GenBank/DDBJ whole genome shotgun (WGS) entry which is preliminary data.</text>
</comment>
<feature type="transmembrane region" description="Helical" evidence="6">
    <location>
        <begin position="37"/>
        <end position="57"/>
    </location>
</feature>
<evidence type="ECO:0000256" key="3">
    <source>
        <dbReference type="ARBA" id="ARBA00022679"/>
    </source>
</evidence>
<dbReference type="PANTHER" id="PTHR31042:SF8">
    <property type="entry name" value="CORE-2_I-BRANCHING BETA-1,6-N-ACETYLGLUCOSAMINYLTRANSFERASE FAMILY PROTEIN"/>
    <property type="match status" value="1"/>
</dbReference>
<keyword evidence="5" id="KW-0325">Glycoprotein</keyword>
<keyword evidence="6" id="KW-0812">Transmembrane</keyword>
<dbReference type="OrthoDB" id="191334at2759"/>
<keyword evidence="3" id="KW-0808">Transferase</keyword>
<dbReference type="GO" id="GO:0016757">
    <property type="term" value="F:glycosyltransferase activity"/>
    <property type="evidence" value="ECO:0007669"/>
    <property type="project" value="UniProtKB-KW"/>
</dbReference>
<dbReference type="Pfam" id="PF02485">
    <property type="entry name" value="Branch"/>
    <property type="match status" value="1"/>
</dbReference>
<sequence length="409" mass="46515">MRSGSFMSFPSVPPFEDGCQLIRGPGRPFKRECPGKLVKMLFFTFLMAGLVIGTIFVSHMSEYYPAGSTFLSNSLSLCRDNLNSYIEPVQWVNPESWLRGLSIHHNMSDEELLWLASMAPQREGVPIQRVPKIAFMFLTRGPLPLAPLWERFFGGNQGLFSIYVHTHPNYKLDMPTSSVFYRRQIPSKEAQWGDVTMCDAERRLLANALLDFSNERFVLLSETCIPLHPFPIIYNYLILANESFIGAFDDPGPYGRGRYNPQMAPLITVEAWRKGSQWFELKRNLAVELVSDTLYYPKFKDFCIPGCYVDEHYFPTFLSIEFGPQLANRSVTSVDWSRGGAHPAMFGGGDITEAFLTNIREQRDCLYNGQPGSICFLFARKFSPSTLEPLVQLAPKFLDTVGSVDLRQR</sequence>
<keyword evidence="6" id="KW-1133">Transmembrane helix</keyword>
<keyword evidence="2" id="KW-0328">Glycosyltransferase</keyword>
<reference evidence="7" key="1">
    <citation type="submission" date="2021-08" db="EMBL/GenBank/DDBJ databases">
        <title>WGS assembly of Ceratopteris richardii.</title>
        <authorList>
            <person name="Marchant D.B."/>
            <person name="Chen G."/>
            <person name="Jenkins J."/>
            <person name="Shu S."/>
            <person name="Leebens-Mack J."/>
            <person name="Grimwood J."/>
            <person name="Schmutz J."/>
            <person name="Soltis P."/>
            <person name="Soltis D."/>
            <person name="Chen Z.-H."/>
        </authorList>
    </citation>
    <scope>NUCLEOTIDE SEQUENCE</scope>
    <source>
        <strain evidence="7">Whitten #5841</strain>
        <tissue evidence="7">Leaf</tissue>
    </source>
</reference>
<dbReference type="PANTHER" id="PTHR31042">
    <property type="entry name" value="CORE-2/I-BRANCHING BETA-1,6-N-ACETYLGLUCOSAMINYLTRANSFERASE FAMILY PROTEIN-RELATED"/>
    <property type="match status" value="1"/>
</dbReference>
<dbReference type="GO" id="GO:0016020">
    <property type="term" value="C:membrane"/>
    <property type="evidence" value="ECO:0007669"/>
    <property type="project" value="UniProtKB-SubCell"/>
</dbReference>
<evidence type="ECO:0000256" key="1">
    <source>
        <dbReference type="ARBA" id="ARBA00004606"/>
    </source>
</evidence>
<dbReference type="Proteomes" id="UP000825935">
    <property type="component" value="Chromosome 9"/>
</dbReference>
<evidence type="ECO:0000256" key="4">
    <source>
        <dbReference type="ARBA" id="ARBA00023136"/>
    </source>
</evidence>
<organism evidence="7 8">
    <name type="scientific">Ceratopteris richardii</name>
    <name type="common">Triangle waterfern</name>
    <dbReference type="NCBI Taxonomy" id="49495"/>
    <lineage>
        <taxon>Eukaryota</taxon>
        <taxon>Viridiplantae</taxon>
        <taxon>Streptophyta</taxon>
        <taxon>Embryophyta</taxon>
        <taxon>Tracheophyta</taxon>
        <taxon>Polypodiopsida</taxon>
        <taxon>Polypodiidae</taxon>
        <taxon>Polypodiales</taxon>
        <taxon>Pteridineae</taxon>
        <taxon>Pteridaceae</taxon>
        <taxon>Parkerioideae</taxon>
        <taxon>Ceratopteris</taxon>
    </lineage>
</organism>
<protein>
    <submittedName>
        <fullName evidence="7">Uncharacterized protein</fullName>
    </submittedName>
</protein>
<dbReference type="InterPro" id="IPR044174">
    <property type="entry name" value="BC10-like"/>
</dbReference>
<keyword evidence="4 6" id="KW-0472">Membrane</keyword>
<dbReference type="OMA" id="TWVDWHR"/>